<evidence type="ECO:0000256" key="6">
    <source>
        <dbReference type="ARBA" id="ARBA00022989"/>
    </source>
</evidence>
<dbReference type="NCBIfam" id="TIGR03520">
    <property type="entry name" value="GldE"/>
    <property type="match status" value="1"/>
</dbReference>
<dbReference type="Gene3D" id="3.30.465.10">
    <property type="match status" value="1"/>
</dbReference>
<evidence type="ECO:0000256" key="4">
    <source>
        <dbReference type="ARBA" id="ARBA00022692"/>
    </source>
</evidence>
<dbReference type="InterPro" id="IPR044751">
    <property type="entry name" value="Ion_transp-like_CBS"/>
</dbReference>
<evidence type="ECO:0000313" key="15">
    <source>
        <dbReference type="Proteomes" id="UP000183209"/>
    </source>
</evidence>
<organism evidence="14 15">
    <name type="scientific">Zhouia amylolytica</name>
    <dbReference type="NCBI Taxonomy" id="376730"/>
    <lineage>
        <taxon>Bacteria</taxon>
        <taxon>Pseudomonadati</taxon>
        <taxon>Bacteroidota</taxon>
        <taxon>Flavobacteriia</taxon>
        <taxon>Flavobacteriales</taxon>
        <taxon>Flavobacteriaceae</taxon>
        <taxon>Zhouia</taxon>
    </lineage>
</organism>
<dbReference type="PANTHER" id="PTHR22777">
    <property type="entry name" value="HEMOLYSIN-RELATED"/>
    <property type="match status" value="1"/>
</dbReference>
<keyword evidence="4 10" id="KW-0812">Transmembrane</keyword>
<feature type="transmembrane region" description="Helical" evidence="11">
    <location>
        <begin position="116"/>
        <end position="139"/>
    </location>
</feature>
<evidence type="ECO:0000256" key="9">
    <source>
        <dbReference type="PROSITE-ProRule" id="PRU00703"/>
    </source>
</evidence>
<evidence type="ECO:0000313" key="14">
    <source>
        <dbReference type="EMBL" id="SFS76715.1"/>
    </source>
</evidence>
<feature type="domain" description="CNNM transmembrane" evidence="13">
    <location>
        <begin position="15"/>
        <end position="208"/>
    </location>
</feature>
<evidence type="ECO:0000259" key="12">
    <source>
        <dbReference type="PROSITE" id="PS51371"/>
    </source>
</evidence>
<dbReference type="Pfam" id="PF01595">
    <property type="entry name" value="CNNM"/>
    <property type="match status" value="1"/>
</dbReference>
<dbReference type="SMART" id="SM00116">
    <property type="entry name" value="CBS"/>
    <property type="match status" value="2"/>
</dbReference>
<dbReference type="InterPro" id="IPR019862">
    <property type="entry name" value="Motility-assoc_prot_GldE"/>
</dbReference>
<proteinExistence type="inferred from homology"/>
<dbReference type="SUPFAM" id="SSF54631">
    <property type="entry name" value="CBS-domain pair"/>
    <property type="match status" value="1"/>
</dbReference>
<gene>
    <name evidence="14" type="ORF">SAMN04487906_1632</name>
</gene>
<sequence length="438" mass="49663">MDPEPSSFLSILMVVDTVATTKVIVLALLLACSALISGAEVAFFTVNENDLDDDNGKNSKDKLVLKLLETPKKLFNTILVFNNLINISFVLLFSATANYFFGTLSSYSLGFIELKFVVEVIVAAFLILMFGEILPKIYVTKNQLRFARFMAPSLNVLSKILSPVSVPMRNANNYFQEKWGKQKSNISVDQLSQALELTSESDTTSEEQKILQGIVTFGNTETRQVMTPRIDVFALSEDTKFSEVFKEIVKNGYSRIPVYNDHMDNITGVLYVKDLLPHIDKKSFNWVSLKREAYFVPENKKLDDLLLEFQEMKSHLAVVVDEYGGTSGLITLEDIIEEIVGDISDEFDDEDLIYSKLDDKNFVFEGKTTLKDFYRVIQLENESIFEENKGESETIAGFILEIAGSFPKKGERINYENYTFVVEALDKKRIKQIKLTIN</sequence>
<dbReference type="EMBL" id="FPAG01000004">
    <property type="protein sequence ID" value="SFS76715.1"/>
    <property type="molecule type" value="Genomic_DNA"/>
</dbReference>
<feature type="domain" description="CBS" evidence="12">
    <location>
        <begin position="291"/>
        <end position="346"/>
    </location>
</feature>
<dbReference type="SUPFAM" id="SSF56176">
    <property type="entry name" value="FAD-binding/transporter-associated domain-like"/>
    <property type="match status" value="1"/>
</dbReference>
<dbReference type="PROSITE" id="PS51846">
    <property type="entry name" value="CNNM"/>
    <property type="match status" value="1"/>
</dbReference>
<evidence type="ECO:0000256" key="2">
    <source>
        <dbReference type="ARBA" id="ARBA00006337"/>
    </source>
</evidence>
<comment type="subcellular location">
    <subcellularLocation>
        <location evidence="1">Cell membrane</location>
        <topology evidence="1">Multi-pass membrane protein</topology>
    </subcellularLocation>
</comment>
<dbReference type="FunFam" id="3.10.580.10:FF:000002">
    <property type="entry name" value="Magnesium/cobalt efflux protein CorC"/>
    <property type="match status" value="1"/>
</dbReference>
<protein>
    <submittedName>
        <fullName evidence="14">Gliding motility-associated protein GldE</fullName>
    </submittedName>
</protein>
<dbReference type="RefSeq" id="WP_074978132.1">
    <property type="nucleotide sequence ID" value="NZ_FPAG01000004.1"/>
</dbReference>
<dbReference type="Pfam" id="PF00571">
    <property type="entry name" value="CBS"/>
    <property type="match status" value="2"/>
</dbReference>
<dbReference type="InterPro" id="IPR016169">
    <property type="entry name" value="FAD-bd_PCMH_sub2"/>
</dbReference>
<keyword evidence="7 9" id="KW-0129">CBS domain</keyword>
<dbReference type="InterPro" id="IPR002550">
    <property type="entry name" value="CNNM"/>
</dbReference>
<dbReference type="PROSITE" id="PS51371">
    <property type="entry name" value="CBS"/>
    <property type="match status" value="2"/>
</dbReference>
<keyword evidence="6 10" id="KW-1133">Transmembrane helix</keyword>
<evidence type="ECO:0000256" key="1">
    <source>
        <dbReference type="ARBA" id="ARBA00004651"/>
    </source>
</evidence>
<reference evidence="14 15" key="1">
    <citation type="submission" date="2016-10" db="EMBL/GenBank/DDBJ databases">
        <authorList>
            <person name="de Groot N.N."/>
        </authorList>
    </citation>
    <scope>NUCLEOTIDE SEQUENCE [LARGE SCALE GENOMIC DNA]</scope>
    <source>
        <strain evidence="14 15">CGMCC 1.6114</strain>
    </source>
</reference>
<dbReference type="Gene3D" id="3.10.580.10">
    <property type="entry name" value="CBS-domain"/>
    <property type="match status" value="1"/>
</dbReference>
<dbReference type="GO" id="GO:0005886">
    <property type="term" value="C:plasma membrane"/>
    <property type="evidence" value="ECO:0007669"/>
    <property type="project" value="UniProtKB-SubCell"/>
</dbReference>
<evidence type="ECO:0000256" key="11">
    <source>
        <dbReference type="SAM" id="Phobius"/>
    </source>
</evidence>
<name>A0A1I6SIC3_9FLAO</name>
<keyword evidence="8 10" id="KW-0472">Membrane</keyword>
<evidence type="ECO:0000259" key="13">
    <source>
        <dbReference type="PROSITE" id="PS51846"/>
    </source>
</evidence>
<evidence type="ECO:0000256" key="8">
    <source>
        <dbReference type="ARBA" id="ARBA00023136"/>
    </source>
</evidence>
<evidence type="ECO:0000256" key="10">
    <source>
        <dbReference type="PROSITE-ProRule" id="PRU01193"/>
    </source>
</evidence>
<dbReference type="InterPro" id="IPR000644">
    <property type="entry name" value="CBS_dom"/>
</dbReference>
<dbReference type="SMART" id="SM01091">
    <property type="entry name" value="CorC_HlyC"/>
    <property type="match status" value="1"/>
</dbReference>
<dbReference type="Pfam" id="PF03471">
    <property type="entry name" value="CorC_HlyC"/>
    <property type="match status" value="1"/>
</dbReference>
<feature type="transmembrane region" description="Helical" evidence="11">
    <location>
        <begin position="74"/>
        <end position="96"/>
    </location>
</feature>
<dbReference type="GO" id="GO:0050660">
    <property type="term" value="F:flavin adenine dinucleotide binding"/>
    <property type="evidence" value="ECO:0007669"/>
    <property type="project" value="InterPro"/>
</dbReference>
<dbReference type="PANTHER" id="PTHR22777:SF32">
    <property type="entry name" value="UPF0053 INNER MEMBRANE PROTEIN YFJD"/>
    <property type="match status" value="1"/>
</dbReference>
<feature type="transmembrane region" description="Helical" evidence="11">
    <location>
        <begin position="23"/>
        <end position="46"/>
    </location>
</feature>
<keyword evidence="5" id="KW-0677">Repeat</keyword>
<evidence type="ECO:0000256" key="3">
    <source>
        <dbReference type="ARBA" id="ARBA00022475"/>
    </source>
</evidence>
<evidence type="ECO:0000256" key="7">
    <source>
        <dbReference type="ARBA" id="ARBA00023122"/>
    </source>
</evidence>
<keyword evidence="3" id="KW-1003">Cell membrane</keyword>
<dbReference type="Proteomes" id="UP000183209">
    <property type="component" value="Unassembled WGS sequence"/>
</dbReference>
<dbReference type="AlphaFoldDB" id="A0A1I6SIC3"/>
<accession>A0A1I6SIC3</accession>
<dbReference type="InterPro" id="IPR046342">
    <property type="entry name" value="CBS_dom_sf"/>
</dbReference>
<evidence type="ECO:0000256" key="5">
    <source>
        <dbReference type="ARBA" id="ARBA00022737"/>
    </source>
</evidence>
<dbReference type="InterPro" id="IPR005170">
    <property type="entry name" value="Transptr-assoc_dom"/>
</dbReference>
<dbReference type="CDD" id="cd04590">
    <property type="entry name" value="CBS_pair_CorC_HlyC_assoc"/>
    <property type="match status" value="1"/>
</dbReference>
<comment type="similarity">
    <text evidence="2">Belongs to the UPF0053 family.</text>
</comment>
<feature type="domain" description="CBS" evidence="12">
    <location>
        <begin position="226"/>
        <end position="289"/>
    </location>
</feature>
<dbReference type="InterPro" id="IPR036318">
    <property type="entry name" value="FAD-bd_PCMH-like_sf"/>
</dbReference>